<keyword evidence="4" id="KW-0378">Hydrolase</keyword>
<dbReference type="AlphaFoldDB" id="A0A381WRC7"/>
<keyword evidence="6" id="KW-0482">Metalloprotease</keyword>
<dbReference type="GO" id="GO:0004181">
    <property type="term" value="F:metallocarboxypeptidase activity"/>
    <property type="evidence" value="ECO:0007669"/>
    <property type="project" value="InterPro"/>
</dbReference>
<comment type="cofactor">
    <cofactor evidence="1">
        <name>Zn(2+)</name>
        <dbReference type="ChEBI" id="CHEBI:29105"/>
    </cofactor>
</comment>
<dbReference type="Pfam" id="PF00246">
    <property type="entry name" value="Peptidase_M14"/>
    <property type="match status" value="1"/>
</dbReference>
<accession>A0A381WRC7</accession>
<dbReference type="GO" id="GO:0005615">
    <property type="term" value="C:extracellular space"/>
    <property type="evidence" value="ECO:0007669"/>
    <property type="project" value="TreeGrafter"/>
</dbReference>
<dbReference type="Gene3D" id="3.40.630.10">
    <property type="entry name" value="Zn peptidases"/>
    <property type="match status" value="1"/>
</dbReference>
<feature type="non-terminal residue" evidence="8">
    <location>
        <position position="744"/>
    </location>
</feature>
<evidence type="ECO:0000259" key="7">
    <source>
        <dbReference type="PROSITE" id="PS52035"/>
    </source>
</evidence>
<dbReference type="InterPro" id="IPR029062">
    <property type="entry name" value="Class_I_gatase-like"/>
</dbReference>
<name>A0A381WRC7_9ZZZZ</name>
<dbReference type="PANTHER" id="PTHR11705">
    <property type="entry name" value="PROTEASE FAMILY M14 CARBOXYPEPTIDASE A,B"/>
    <property type="match status" value="1"/>
</dbReference>
<protein>
    <recommendedName>
        <fullName evidence="7">Peptidase M14 domain-containing protein</fullName>
    </recommendedName>
</protein>
<dbReference type="PANTHER" id="PTHR11705:SF143">
    <property type="entry name" value="SLL0236 PROTEIN"/>
    <property type="match status" value="1"/>
</dbReference>
<keyword evidence="5" id="KW-0862">Zinc</keyword>
<dbReference type="SUPFAM" id="SSF53187">
    <property type="entry name" value="Zn-dependent exopeptidases"/>
    <property type="match status" value="1"/>
</dbReference>
<dbReference type="EMBL" id="UINC01012636">
    <property type="protein sequence ID" value="SVA55079.1"/>
    <property type="molecule type" value="Genomic_DNA"/>
</dbReference>
<feature type="domain" description="Peptidase M14" evidence="7">
    <location>
        <begin position="46"/>
        <end position="435"/>
    </location>
</feature>
<evidence type="ECO:0000256" key="5">
    <source>
        <dbReference type="ARBA" id="ARBA00022833"/>
    </source>
</evidence>
<reference evidence="8" key="1">
    <citation type="submission" date="2018-05" db="EMBL/GenBank/DDBJ databases">
        <authorList>
            <person name="Lanie J.A."/>
            <person name="Ng W.-L."/>
            <person name="Kazmierczak K.M."/>
            <person name="Andrzejewski T.M."/>
            <person name="Davidsen T.M."/>
            <person name="Wayne K.J."/>
            <person name="Tettelin H."/>
            <person name="Glass J.I."/>
            <person name="Rusch D."/>
            <person name="Podicherti R."/>
            <person name="Tsui H.-C.T."/>
            <person name="Winkler M.E."/>
        </authorList>
    </citation>
    <scope>NUCLEOTIDE SEQUENCE</scope>
</reference>
<sequence>MSTPHKRLSISFLTGILLLLLMAPAVPAQVPHPKDVYGFTPGDDHQLADYSQMLVYYRRLAASSDRIQLREIGRSVLGKPLLLLTISSEANMKHLDKFRAISEQLTRARVDDATAQQLANEGKAVVWIDGGLHATEVAHGQMTSLLAHRLVTEESTEMQKIRDRAIILLMPVMNPDGLDIVVNWYQQNRGTPYETRRPPVLYHHYIGHDNNRDWFMNNMPESKGVTNVLYNEWYPQIVYNHHQTGPSWTRIFIPPFADPVNPNIHPGVTTGVNMVGSAMANRFALKEMPGAVSGVIYSMWWNGGMRTVPYFHNMIGLLTETSHASATPRFFDPDSIPKSIAARRGGGHPTDGTNVFYAYPWKGGESHLSDPVRYMITASMAVLRIATDMKDHWLYNIYKMGRDAIEKGEAGGPHAYIIPPDQWNDGEDTNLLNILQIGGVEIQRATDGFRAGGDDYPAGSYIVYAGQAFRPYVLDLLDKQVYPNRQLSPGGPPEPPYDIAGWTLPMQMGVRVDRIEDAFQASTEQVTEQLAIESGNIEGDADYGYLLSHRPNASVLAVNRLLKDGERVYLAADSIDTGYDAGTFVIRRRGNRTDERIDALAKDLGLDFNGISDEPSTALHQLEAPRVALYKSWVANMDEGWTRWLLNGYAFAPDTLHNAEIQSGDLSKYHAIILPHQGSSTMLNGHAKGTMPDAYVGGLGPEGTVALKRYVDEGGTIVALDGASDFLIHHFGLPVQNAVSGVSS</sequence>
<comment type="similarity">
    <text evidence="2">Belongs to the peptidase M14 family.</text>
</comment>
<proteinExistence type="inferred from homology"/>
<keyword evidence="3" id="KW-0645">Protease</keyword>
<dbReference type="CDD" id="cd06240">
    <property type="entry name" value="M14-like"/>
    <property type="match status" value="1"/>
</dbReference>
<dbReference type="GO" id="GO:0006508">
    <property type="term" value="P:proteolysis"/>
    <property type="evidence" value="ECO:0007669"/>
    <property type="project" value="UniProtKB-KW"/>
</dbReference>
<evidence type="ECO:0000256" key="3">
    <source>
        <dbReference type="ARBA" id="ARBA00022670"/>
    </source>
</evidence>
<evidence type="ECO:0000313" key="8">
    <source>
        <dbReference type="EMBL" id="SVA55079.1"/>
    </source>
</evidence>
<dbReference type="GO" id="GO:0008270">
    <property type="term" value="F:zinc ion binding"/>
    <property type="evidence" value="ECO:0007669"/>
    <property type="project" value="InterPro"/>
</dbReference>
<dbReference type="SMART" id="SM00631">
    <property type="entry name" value="Zn_pept"/>
    <property type="match status" value="1"/>
</dbReference>
<organism evidence="8">
    <name type="scientific">marine metagenome</name>
    <dbReference type="NCBI Taxonomy" id="408172"/>
    <lineage>
        <taxon>unclassified sequences</taxon>
        <taxon>metagenomes</taxon>
        <taxon>ecological metagenomes</taxon>
    </lineage>
</organism>
<evidence type="ECO:0000256" key="4">
    <source>
        <dbReference type="ARBA" id="ARBA00022801"/>
    </source>
</evidence>
<dbReference type="PROSITE" id="PS52035">
    <property type="entry name" value="PEPTIDASE_M14"/>
    <property type="match status" value="1"/>
</dbReference>
<dbReference type="SUPFAM" id="SSF52317">
    <property type="entry name" value="Class I glutamine amidotransferase-like"/>
    <property type="match status" value="1"/>
</dbReference>
<gene>
    <name evidence="8" type="ORF">METZ01_LOCUS107933</name>
</gene>
<evidence type="ECO:0000256" key="6">
    <source>
        <dbReference type="ARBA" id="ARBA00023049"/>
    </source>
</evidence>
<dbReference type="InterPro" id="IPR000834">
    <property type="entry name" value="Peptidase_M14"/>
</dbReference>
<evidence type="ECO:0000256" key="2">
    <source>
        <dbReference type="ARBA" id="ARBA00005988"/>
    </source>
</evidence>
<evidence type="ECO:0000256" key="1">
    <source>
        <dbReference type="ARBA" id="ARBA00001947"/>
    </source>
</evidence>